<dbReference type="GO" id="GO:0005634">
    <property type="term" value="C:nucleus"/>
    <property type="evidence" value="ECO:0007669"/>
    <property type="project" value="UniProtKB-SubCell"/>
</dbReference>
<dbReference type="GO" id="GO:0031509">
    <property type="term" value="P:subtelomeric heterochromatin formation"/>
    <property type="evidence" value="ECO:0007669"/>
    <property type="project" value="EnsemblFungi"/>
</dbReference>
<evidence type="ECO:0000256" key="7">
    <source>
        <dbReference type="ARBA" id="ARBA00022679"/>
    </source>
</evidence>
<dbReference type="EMBL" id="CH981525">
    <property type="protein sequence ID" value="EDK43621.1"/>
    <property type="molecule type" value="Genomic_DNA"/>
</dbReference>
<dbReference type="AlphaFoldDB" id="A5DWR3"/>
<dbReference type="Gene3D" id="1.10.10.390">
    <property type="match status" value="1"/>
</dbReference>
<proteinExistence type="inferred from homology"/>
<dbReference type="OMA" id="WTCDAND"/>
<evidence type="ECO:0000256" key="6">
    <source>
        <dbReference type="ARBA" id="ARBA00022490"/>
    </source>
</evidence>
<feature type="domain" description="N-acetyltransferase" evidence="19">
    <location>
        <begin position="145"/>
        <end position="314"/>
    </location>
</feature>
<sequence>MSSSDQKPISAAALQPETWTASSNDALKLFVTNEDEAINFRPVFTYPIFGDAETIYGYKDLCIFLCFDHYTFKPFLNVKFAEKLDDSDLIDIKETMMKYLPQDTIYKDEIRWVDSIKDEKEKYEIPGEKVDSFKADNLTYEIYKINLKLAQGLELHKRLQVLVLLYIEAGSFIDAEDELWDVYVLYERVEGESEPSVAGFATAYNYWRYPGSAKFDAGETEVRMKISQFIILPMYQGKGLGQAFYTHLYSYWLTKSDVVEIVVEDPNEAFDDMRDRADLKKLAETDLGFDLSKVVANNIDKVWVDETRKKLKLEKRQFSRLLEMVLLYKLKHHLGNISKPDVRKFIKTRLYKKNKEGLDGLEENDRKDKLQTAYQALEEDYFRILGDVKLGLNKRKVEAGEDQHGNNNNNNSNSSKKKKVNGV</sequence>
<dbReference type="Proteomes" id="UP000001996">
    <property type="component" value="Unassembled WGS sequence"/>
</dbReference>
<dbReference type="Pfam" id="PF10394">
    <property type="entry name" value="Hat1_N"/>
    <property type="match status" value="1"/>
</dbReference>
<evidence type="ECO:0000256" key="14">
    <source>
        <dbReference type="PIRNR" id="PIRNR038084"/>
    </source>
</evidence>
<dbReference type="GO" id="GO:0005737">
    <property type="term" value="C:cytoplasm"/>
    <property type="evidence" value="ECO:0007669"/>
    <property type="project" value="UniProtKB-SubCell"/>
</dbReference>
<evidence type="ECO:0000313" key="20">
    <source>
        <dbReference type="EMBL" id="EDK43621.1"/>
    </source>
</evidence>
<keyword evidence="9" id="KW-0156">Chromatin regulator</keyword>
<feature type="region of interest" description="Interaction with histone H4 N-terminus" evidence="16">
    <location>
        <begin position="204"/>
        <end position="206"/>
    </location>
</feature>
<dbReference type="InterPro" id="IPR019467">
    <property type="entry name" value="Hat1_N"/>
</dbReference>
<organism evidence="20 21">
    <name type="scientific">Lodderomyces elongisporus (strain ATCC 11503 / CBS 2605 / JCM 1781 / NBRC 1676 / NRRL YB-4239)</name>
    <name type="common">Yeast</name>
    <name type="synonym">Saccharomyces elongisporus</name>
    <dbReference type="NCBI Taxonomy" id="379508"/>
    <lineage>
        <taxon>Eukaryota</taxon>
        <taxon>Fungi</taxon>
        <taxon>Dikarya</taxon>
        <taxon>Ascomycota</taxon>
        <taxon>Saccharomycotina</taxon>
        <taxon>Pichiomycetes</taxon>
        <taxon>Debaryomycetaceae</taxon>
        <taxon>Candida/Lodderomyces clade</taxon>
        <taxon>Lodderomyces</taxon>
    </lineage>
</organism>
<dbReference type="InterPro" id="IPR037113">
    <property type="entry name" value="Hat1_N_sf"/>
</dbReference>
<dbReference type="PROSITE" id="PS51186">
    <property type="entry name" value="GNAT"/>
    <property type="match status" value="1"/>
</dbReference>
<dbReference type="GO" id="GO:0006302">
    <property type="term" value="P:double-strand break repair"/>
    <property type="evidence" value="ECO:0007669"/>
    <property type="project" value="EnsemblFungi"/>
</dbReference>
<comment type="subcellular location">
    <subcellularLocation>
        <location evidence="2 14">Cytoplasm</location>
    </subcellularLocation>
    <subcellularLocation>
        <location evidence="1 14">Nucleus</location>
    </subcellularLocation>
</comment>
<keyword evidence="6 14" id="KW-0963">Cytoplasm</keyword>
<evidence type="ECO:0000256" key="2">
    <source>
        <dbReference type="ARBA" id="ARBA00004496"/>
    </source>
</evidence>
<evidence type="ECO:0000256" key="12">
    <source>
        <dbReference type="ARBA" id="ARBA00023315"/>
    </source>
</evidence>
<feature type="binding site" evidence="16">
    <location>
        <position position="276"/>
    </location>
    <ligand>
        <name>acetyl-CoA</name>
        <dbReference type="ChEBI" id="CHEBI:57288"/>
    </ligand>
</feature>
<dbReference type="GO" id="GO:0042393">
    <property type="term" value="F:histone binding"/>
    <property type="evidence" value="ECO:0007669"/>
    <property type="project" value="InterPro"/>
</dbReference>
<protein>
    <recommendedName>
        <fullName evidence="5 14">Histone acetyltransferase type B catalytic subunit</fullName>
        <ecNumber evidence="4 14">2.3.1.48</ecNumber>
    </recommendedName>
</protein>
<keyword evidence="21" id="KW-1185">Reference proteome</keyword>
<name>A5DWR3_LODEL</name>
<evidence type="ECO:0000259" key="19">
    <source>
        <dbReference type="PROSITE" id="PS51186"/>
    </source>
</evidence>
<dbReference type="InterPro" id="IPR013523">
    <property type="entry name" value="Hist_AcTrfase_HAT1_C"/>
</dbReference>
<dbReference type="Pfam" id="PF21184">
    <property type="entry name" value="HAT1_C_fung"/>
    <property type="match status" value="1"/>
</dbReference>
<dbReference type="OrthoDB" id="10253098at2759"/>
<evidence type="ECO:0000256" key="18">
    <source>
        <dbReference type="SAM" id="MobiDB-lite"/>
    </source>
</evidence>
<comment type="subunit">
    <text evidence="14">Component of the HAT-B complex composed of at least HAT1 and HAT2. The HAT-B complex binds to histone H4 tail.</text>
</comment>
<dbReference type="GO" id="GO:0000781">
    <property type="term" value="C:chromosome, telomeric region"/>
    <property type="evidence" value="ECO:0007669"/>
    <property type="project" value="GOC"/>
</dbReference>
<dbReference type="InterPro" id="IPR017380">
    <property type="entry name" value="Hist_AcTrfase_B-typ_cat-su"/>
</dbReference>
<keyword evidence="8" id="KW-0227">DNA damage</keyword>
<evidence type="ECO:0000256" key="11">
    <source>
        <dbReference type="ARBA" id="ARBA00023242"/>
    </source>
</evidence>
<keyword evidence="12 14" id="KW-0012">Acyltransferase</keyword>
<evidence type="ECO:0000256" key="15">
    <source>
        <dbReference type="PIRSR" id="PIRSR038084-1"/>
    </source>
</evidence>
<reference evidence="20 21" key="1">
    <citation type="journal article" date="2009" name="Nature">
        <title>Evolution of pathogenicity and sexual reproduction in eight Candida genomes.</title>
        <authorList>
            <person name="Butler G."/>
            <person name="Rasmussen M.D."/>
            <person name="Lin M.F."/>
            <person name="Santos M.A."/>
            <person name="Sakthikumar S."/>
            <person name="Munro C.A."/>
            <person name="Rheinbay E."/>
            <person name="Grabherr M."/>
            <person name="Forche A."/>
            <person name="Reedy J.L."/>
            <person name="Agrafioti I."/>
            <person name="Arnaud M.B."/>
            <person name="Bates S."/>
            <person name="Brown A.J."/>
            <person name="Brunke S."/>
            <person name="Costanzo M.C."/>
            <person name="Fitzpatrick D.A."/>
            <person name="de Groot P.W."/>
            <person name="Harris D."/>
            <person name="Hoyer L.L."/>
            <person name="Hube B."/>
            <person name="Klis F.M."/>
            <person name="Kodira C."/>
            <person name="Lennard N."/>
            <person name="Logue M.E."/>
            <person name="Martin R."/>
            <person name="Neiman A.M."/>
            <person name="Nikolaou E."/>
            <person name="Quail M.A."/>
            <person name="Quinn J."/>
            <person name="Santos M.C."/>
            <person name="Schmitzberger F.F."/>
            <person name="Sherlock G."/>
            <person name="Shah P."/>
            <person name="Silverstein K.A."/>
            <person name="Skrzypek M.S."/>
            <person name="Soll D."/>
            <person name="Staggs R."/>
            <person name="Stansfield I."/>
            <person name="Stumpf M.P."/>
            <person name="Sudbery P.E."/>
            <person name="Srikantha T."/>
            <person name="Zeng Q."/>
            <person name="Berman J."/>
            <person name="Berriman M."/>
            <person name="Heitman J."/>
            <person name="Gow N.A."/>
            <person name="Lorenz M.C."/>
            <person name="Birren B.W."/>
            <person name="Kellis M."/>
            <person name="Cuomo C.A."/>
        </authorList>
    </citation>
    <scope>NUCLEOTIDE SEQUENCE [LARGE SCALE GENOMIC DNA]</scope>
    <source>
        <strain evidence="21">ATCC 11503 / BCRC 21390 / CBS 2605 / JCM 1781 / NBRC 1676 / NRRL YB-4239</strain>
    </source>
</reference>
<evidence type="ECO:0000256" key="16">
    <source>
        <dbReference type="PIRSR" id="PIRSR038084-2"/>
    </source>
</evidence>
<feature type="active site" description="Proton donor/acceptor" evidence="15">
    <location>
        <position position="264"/>
    </location>
</feature>
<keyword evidence="11 14" id="KW-0539">Nucleus</keyword>
<feature type="site" description="Interaction with histone H4 N-terminus" evidence="17">
    <location>
        <position position="180"/>
    </location>
</feature>
<dbReference type="VEuPathDB" id="FungiDB:LELG_01800"/>
<dbReference type="GO" id="GO:0004402">
    <property type="term" value="F:histone acetyltransferase activity"/>
    <property type="evidence" value="ECO:0007669"/>
    <property type="project" value="UniProtKB-UniRule"/>
</dbReference>
<dbReference type="FunCoup" id="A5DWR3">
    <property type="interactions" value="1121"/>
</dbReference>
<evidence type="ECO:0000256" key="5">
    <source>
        <dbReference type="ARBA" id="ARBA00021268"/>
    </source>
</evidence>
<gene>
    <name evidence="20" type="ORF">LELG_01800</name>
</gene>
<evidence type="ECO:0000256" key="9">
    <source>
        <dbReference type="ARBA" id="ARBA00022853"/>
    </source>
</evidence>
<evidence type="ECO:0000256" key="10">
    <source>
        <dbReference type="ARBA" id="ARBA00023204"/>
    </source>
</evidence>
<evidence type="ECO:0000256" key="13">
    <source>
        <dbReference type="ARBA" id="ARBA00048017"/>
    </source>
</evidence>
<dbReference type="InterPro" id="IPR000182">
    <property type="entry name" value="GNAT_dom"/>
</dbReference>
<feature type="binding site" evidence="16">
    <location>
        <begin position="229"/>
        <end position="231"/>
    </location>
    <ligand>
        <name>acetyl-CoA</name>
        <dbReference type="ChEBI" id="CHEBI:57288"/>
    </ligand>
</feature>
<feature type="region of interest" description="Interaction with histone H4 N-terminus" evidence="16">
    <location>
        <begin position="51"/>
        <end position="53"/>
    </location>
</feature>
<dbReference type="InterPro" id="IPR016181">
    <property type="entry name" value="Acyl_CoA_acyltransferase"/>
</dbReference>
<accession>A5DWR3</accession>
<dbReference type="HOGENOM" id="CLU_036024_2_1_1"/>
<dbReference type="PANTHER" id="PTHR12046">
    <property type="entry name" value="HISTONE ACETYLTRANSFERASE TYPE B CATALYTIC SUBUNIT"/>
    <property type="match status" value="1"/>
</dbReference>
<dbReference type="GO" id="GO:0000123">
    <property type="term" value="C:histone acetyltransferase complex"/>
    <property type="evidence" value="ECO:0007669"/>
    <property type="project" value="EnsemblFungi"/>
</dbReference>
<keyword evidence="7 14" id="KW-0808">Transferase</keyword>
<dbReference type="FunFam" id="3.40.630.30:FF:000114">
    <property type="entry name" value="Histone acetyltransferase type B catalytic subunit"/>
    <property type="match status" value="1"/>
</dbReference>
<evidence type="ECO:0000256" key="1">
    <source>
        <dbReference type="ARBA" id="ARBA00004123"/>
    </source>
</evidence>
<evidence type="ECO:0000256" key="17">
    <source>
        <dbReference type="PIRSR" id="PIRSR038084-3"/>
    </source>
</evidence>
<evidence type="ECO:0000256" key="8">
    <source>
        <dbReference type="ARBA" id="ARBA00022763"/>
    </source>
</evidence>
<comment type="function">
    <text evidence="14">Catalytic component of the histone acetylase B (HAT-B) complex. Has intrinsic substrate specificity that modifies lysine in recognition sequence GXGKXG. Involved in DNA double-strand break repair.</text>
</comment>
<dbReference type="eggNOG" id="KOG2696">
    <property type="taxonomic scope" value="Eukaryota"/>
</dbReference>
<dbReference type="EC" id="2.3.1.48" evidence="4 14"/>
<feature type="region of interest" description="Disordered" evidence="18">
    <location>
        <begin position="398"/>
        <end position="423"/>
    </location>
</feature>
<comment type="catalytic activity">
    <reaction evidence="13 14">
        <text>L-lysyl-[protein] + acetyl-CoA = N(6)-acetyl-L-lysyl-[protein] + CoA + H(+)</text>
        <dbReference type="Rhea" id="RHEA:45948"/>
        <dbReference type="Rhea" id="RHEA-COMP:9752"/>
        <dbReference type="Rhea" id="RHEA-COMP:10731"/>
        <dbReference type="ChEBI" id="CHEBI:15378"/>
        <dbReference type="ChEBI" id="CHEBI:29969"/>
        <dbReference type="ChEBI" id="CHEBI:57287"/>
        <dbReference type="ChEBI" id="CHEBI:57288"/>
        <dbReference type="ChEBI" id="CHEBI:61930"/>
        <dbReference type="EC" id="2.3.1.48"/>
    </reaction>
</comment>
<comment type="similarity">
    <text evidence="3 14">Belongs to the HAT1 family.</text>
</comment>
<dbReference type="Gene3D" id="3.90.360.10">
    <property type="entry name" value="Histone acetyl transferase 1 (HAT1), N-terminal domain"/>
    <property type="match status" value="1"/>
</dbReference>
<dbReference type="SUPFAM" id="SSF55729">
    <property type="entry name" value="Acyl-CoA N-acyltransferases (Nat)"/>
    <property type="match status" value="1"/>
</dbReference>
<dbReference type="InParanoid" id="A5DWR3"/>
<evidence type="ECO:0000313" key="21">
    <source>
        <dbReference type="Proteomes" id="UP000001996"/>
    </source>
</evidence>
<dbReference type="PIRSF" id="PIRSF038084">
    <property type="entry name" value="HAT-B_cat"/>
    <property type="match status" value="1"/>
</dbReference>
<evidence type="ECO:0000256" key="4">
    <source>
        <dbReference type="ARBA" id="ARBA00013184"/>
    </source>
</evidence>
<feature type="binding site" evidence="16">
    <location>
        <position position="267"/>
    </location>
    <ligand>
        <name>acetyl-CoA</name>
        <dbReference type="ChEBI" id="CHEBI:57288"/>
    </ligand>
</feature>
<dbReference type="GO" id="GO:0003682">
    <property type="term" value="F:chromatin binding"/>
    <property type="evidence" value="ECO:0007669"/>
    <property type="project" value="EnsemblFungi"/>
</dbReference>
<keyword evidence="10" id="KW-0234">DNA repair</keyword>
<dbReference type="STRING" id="379508.A5DWR3"/>
<evidence type="ECO:0000256" key="3">
    <source>
        <dbReference type="ARBA" id="ARBA00010543"/>
    </source>
</evidence>
<dbReference type="Gene3D" id="3.40.630.30">
    <property type="match status" value="1"/>
</dbReference>